<feature type="region of interest" description="Disordered" evidence="1">
    <location>
        <begin position="241"/>
        <end position="407"/>
    </location>
</feature>
<accession>A0ABR2IZX6</accession>
<sequence length="1014" mass="117346">MLYHFKDKYCTLFKYLSMHIIVFIEAKLIIPLNFYYKKKITFNFLNYSMPGKKKSKVTDPNNPQAKRTKNRKTKSKSNPIGILDNSQLSFFKAKYLSLLTGAYSNFPRYQAKYKKVGTSTKEIIAADIVLQYLENHNMHLTCESAICESSRDLKRKLTDLWIARKLQVRGKRDIIHGLVAAKKNNMFNVGFHKSPGSRNSSSTNIISESPNNSISKNNKVISKNESNDSIKLLNVRVIEKESQRAQQASNNSNSQKNLKKRKKKNNGSQQNQIEEIEEESPNQSKTSKKTTKKASRNQNNDEDNPNQLKNSIKKKKTKKEGLANDDNIKNNVRQQSPQYPQIEPINKRTKPKSKANKLNDYQQPIVNQNNNNNNFDNGAQNQDIDLNELPPPLGTDSSDDNNELYDYNVNTTDQNKKDQAFEVFDYNNDKSNIKSGNFDDDNFINSFDDKFGDISDIYSKKQKNFNARFNDNDNFDDKFDIKDNFNHKYIDKKDDFNNALNEKNNHFNGRLENKDNNELKRKENKSGRTRVKSTGGHTRTHTNSGHNSNNNSRTKIRQRSNLNEITHFYTYTYEEEDEVSDSTQYEYPTHIYEYEDFDEEEEKRNDRNSNKNVNNNFSNKNQNPETTFVTREIEIISSEIDNLNPIYPSNHNSNHNRIPPPALNLNLNLNKKFQNKNSKDNFSSSGSPQNHSTSSNSLHEQKIKLTLQQNVEMIQNPPEEEKKHTKHKVKPIPKEDTTIQYDQTSIIEANLVFETFHTVDVQPNLELQRIFKQRKGLKQKNSPKNNCEQIYFQLQNSPNMTKESQVKKIQQTGSNPNINNEEEEENAQEAFDVHIKIVEAVVFKDSGFESNIFKVKIKLASAQEFIETRESSPSPIHPAVDSNQLIAHHLWDEAFKIFCNQIENEKLSVSVLSLNKQKQQQKQRSFDVVSVSTIALKSFVVDEFNDVWINMKNIGRVHLLICIKNVDLYDDNYDVYNEEEEEEEEAEISENGSYTNGNAGVDVYEKEDIGNDLN</sequence>
<feature type="compositionally biased region" description="Basic and acidic residues" evidence="1">
    <location>
        <begin position="505"/>
        <end position="526"/>
    </location>
</feature>
<comment type="caution">
    <text evidence="3">The sequence shown here is derived from an EMBL/GenBank/DDBJ whole genome shotgun (WGS) entry which is preliminary data.</text>
</comment>
<feature type="compositionally biased region" description="Low complexity" evidence="1">
    <location>
        <begin position="610"/>
        <end position="623"/>
    </location>
</feature>
<feature type="compositionally biased region" description="Low complexity" evidence="1">
    <location>
        <begin position="362"/>
        <end position="382"/>
    </location>
</feature>
<feature type="compositionally biased region" description="Polar residues" evidence="1">
    <location>
        <begin position="329"/>
        <end position="339"/>
    </location>
</feature>
<proteinExistence type="predicted"/>
<organism evidence="3 4">
    <name type="scientific">Tritrichomonas musculus</name>
    <dbReference type="NCBI Taxonomy" id="1915356"/>
    <lineage>
        <taxon>Eukaryota</taxon>
        <taxon>Metamonada</taxon>
        <taxon>Parabasalia</taxon>
        <taxon>Tritrichomonadida</taxon>
        <taxon>Tritrichomonadidae</taxon>
        <taxon>Tritrichomonas</taxon>
    </lineage>
</organism>
<feature type="region of interest" description="Disordered" evidence="1">
    <location>
        <begin position="505"/>
        <end position="560"/>
    </location>
</feature>
<protein>
    <submittedName>
        <fullName evidence="3">Uncharacterized protein</fullName>
    </submittedName>
</protein>
<feature type="compositionally biased region" description="Basic and acidic residues" evidence="1">
    <location>
        <begin position="1003"/>
        <end position="1014"/>
    </location>
</feature>
<keyword evidence="4" id="KW-1185">Reference proteome</keyword>
<evidence type="ECO:0000256" key="2">
    <source>
        <dbReference type="SAM" id="Phobius"/>
    </source>
</evidence>
<feature type="compositionally biased region" description="Basic residues" evidence="1">
    <location>
        <begin position="66"/>
        <end position="75"/>
    </location>
</feature>
<feature type="region of interest" description="Disordered" evidence="1">
    <location>
        <begin position="190"/>
        <end position="222"/>
    </location>
</feature>
<feature type="transmembrane region" description="Helical" evidence="2">
    <location>
        <begin position="12"/>
        <end position="36"/>
    </location>
</feature>
<keyword evidence="2" id="KW-1133">Transmembrane helix</keyword>
<dbReference type="EMBL" id="JAPFFF010000014">
    <property type="protein sequence ID" value="KAK8871213.1"/>
    <property type="molecule type" value="Genomic_DNA"/>
</dbReference>
<gene>
    <name evidence="3" type="ORF">M9Y10_009126</name>
</gene>
<evidence type="ECO:0000256" key="1">
    <source>
        <dbReference type="SAM" id="MobiDB-lite"/>
    </source>
</evidence>
<feature type="region of interest" description="Disordered" evidence="1">
    <location>
        <begin position="674"/>
        <end position="699"/>
    </location>
</feature>
<evidence type="ECO:0000313" key="4">
    <source>
        <dbReference type="Proteomes" id="UP001470230"/>
    </source>
</evidence>
<keyword evidence="2" id="KW-0812">Transmembrane</keyword>
<feature type="compositionally biased region" description="Low complexity" evidence="1">
    <location>
        <begin position="197"/>
        <end position="222"/>
    </location>
</feature>
<keyword evidence="2" id="KW-0472">Membrane</keyword>
<dbReference type="Proteomes" id="UP001470230">
    <property type="component" value="Unassembled WGS sequence"/>
</dbReference>
<feature type="compositionally biased region" description="Low complexity" evidence="1">
    <location>
        <begin position="244"/>
        <end position="256"/>
    </location>
</feature>
<feature type="compositionally biased region" description="Basic and acidic residues" evidence="1">
    <location>
        <begin position="319"/>
        <end position="328"/>
    </location>
</feature>
<feature type="region of interest" description="Disordered" evidence="1">
    <location>
        <begin position="597"/>
        <end position="625"/>
    </location>
</feature>
<reference evidence="3 4" key="1">
    <citation type="submission" date="2024-04" db="EMBL/GenBank/DDBJ databases">
        <title>Tritrichomonas musculus Genome.</title>
        <authorList>
            <person name="Alves-Ferreira E."/>
            <person name="Grigg M."/>
            <person name="Lorenzi H."/>
            <person name="Galac M."/>
        </authorList>
    </citation>
    <scope>NUCLEOTIDE SEQUENCE [LARGE SCALE GENOMIC DNA]</scope>
    <source>
        <strain evidence="3 4">EAF2021</strain>
    </source>
</reference>
<feature type="compositionally biased region" description="Polar residues" evidence="1">
    <location>
        <begin position="680"/>
        <end position="698"/>
    </location>
</feature>
<feature type="region of interest" description="Disordered" evidence="1">
    <location>
        <begin position="977"/>
        <end position="1014"/>
    </location>
</feature>
<feature type="compositionally biased region" description="Low complexity" evidence="1">
    <location>
        <begin position="533"/>
        <end position="553"/>
    </location>
</feature>
<name>A0ABR2IZX6_9EUKA</name>
<feature type="region of interest" description="Disordered" evidence="1">
    <location>
        <begin position="52"/>
        <end position="80"/>
    </location>
</feature>
<feature type="compositionally biased region" description="Acidic residues" evidence="1">
    <location>
        <begin position="977"/>
        <end position="988"/>
    </location>
</feature>
<feature type="compositionally biased region" description="Basic residues" evidence="1">
    <location>
        <begin position="286"/>
        <end position="295"/>
    </location>
</feature>
<evidence type="ECO:0000313" key="3">
    <source>
        <dbReference type="EMBL" id="KAK8871213.1"/>
    </source>
</evidence>